<dbReference type="RefSeq" id="WP_380291569.1">
    <property type="nucleotide sequence ID" value="NZ_JBHULY010000019.1"/>
</dbReference>
<organism evidence="2 3">
    <name type="scientific">Hyunsoonleella rubra</name>
    <dbReference type="NCBI Taxonomy" id="1737062"/>
    <lineage>
        <taxon>Bacteria</taxon>
        <taxon>Pseudomonadati</taxon>
        <taxon>Bacteroidota</taxon>
        <taxon>Flavobacteriia</taxon>
        <taxon>Flavobacteriales</taxon>
        <taxon>Flavobacteriaceae</taxon>
    </lineage>
</organism>
<keyword evidence="3" id="KW-1185">Reference proteome</keyword>
<keyword evidence="1" id="KW-0175">Coiled coil</keyword>
<reference evidence="3" key="1">
    <citation type="journal article" date="2019" name="Int. J. Syst. Evol. Microbiol.">
        <title>The Global Catalogue of Microorganisms (GCM) 10K type strain sequencing project: providing services to taxonomists for standard genome sequencing and annotation.</title>
        <authorList>
            <consortium name="The Broad Institute Genomics Platform"/>
            <consortium name="The Broad Institute Genome Sequencing Center for Infectious Disease"/>
            <person name="Wu L."/>
            <person name="Ma J."/>
        </authorList>
    </citation>
    <scope>NUCLEOTIDE SEQUENCE [LARGE SCALE GENOMIC DNA]</scope>
    <source>
        <strain evidence="3">KCTC 42398</strain>
    </source>
</reference>
<evidence type="ECO:0000256" key="1">
    <source>
        <dbReference type="SAM" id="Coils"/>
    </source>
</evidence>
<gene>
    <name evidence="2" type="ORF">ACFSR8_09950</name>
</gene>
<proteinExistence type="predicted"/>
<evidence type="ECO:0000313" key="2">
    <source>
        <dbReference type="EMBL" id="MFD2726535.1"/>
    </source>
</evidence>
<evidence type="ECO:0000313" key="3">
    <source>
        <dbReference type="Proteomes" id="UP001597476"/>
    </source>
</evidence>
<protein>
    <submittedName>
        <fullName evidence="2">Uncharacterized protein</fullName>
    </submittedName>
</protein>
<comment type="caution">
    <text evidence="2">The sequence shown here is derived from an EMBL/GenBank/DDBJ whole genome shotgun (WGS) entry which is preliminary data.</text>
</comment>
<feature type="coiled-coil region" evidence="1">
    <location>
        <begin position="8"/>
        <end position="61"/>
    </location>
</feature>
<name>A0ABW5TBE0_9FLAO</name>
<dbReference type="EMBL" id="JBHULY010000019">
    <property type="protein sequence ID" value="MFD2726535.1"/>
    <property type="molecule type" value="Genomic_DNA"/>
</dbReference>
<sequence length="63" mass="7494">MRELKLHALGSNDHLETLEERYNSLKEKIKGDTKLTTSEKKIELESLKESFEKERENIKNNNY</sequence>
<dbReference type="Proteomes" id="UP001597476">
    <property type="component" value="Unassembled WGS sequence"/>
</dbReference>
<accession>A0ABW5TBE0</accession>